<dbReference type="PRINTS" id="PR00733">
    <property type="entry name" value="GLHYDRLASE6"/>
</dbReference>
<dbReference type="AlphaFoldDB" id="A0AAV2YSM3"/>
<dbReference type="Proteomes" id="UP001146120">
    <property type="component" value="Unassembled WGS sequence"/>
</dbReference>
<feature type="active site" description="Proton donor" evidence="1">
    <location>
        <position position="88"/>
    </location>
</feature>
<evidence type="ECO:0008006" key="5">
    <source>
        <dbReference type="Google" id="ProtNLM"/>
    </source>
</evidence>
<dbReference type="Pfam" id="PF01341">
    <property type="entry name" value="Glyco_hydro_6"/>
    <property type="match status" value="1"/>
</dbReference>
<feature type="binding site" evidence="2">
    <location>
        <position position="130"/>
    </location>
    <ligand>
        <name>substrate</name>
    </ligand>
</feature>
<dbReference type="EMBL" id="DAKRPA010000174">
    <property type="protein sequence ID" value="DAZ96229.1"/>
    <property type="molecule type" value="Genomic_DNA"/>
</dbReference>
<reference evidence="3" key="2">
    <citation type="journal article" date="2023" name="Microbiol Resour">
        <title>Decontamination and Annotation of the Draft Genome Sequence of the Oomycete Lagenidium giganteum ARSEF 373.</title>
        <authorList>
            <person name="Morgan W.R."/>
            <person name="Tartar A."/>
        </authorList>
    </citation>
    <scope>NUCLEOTIDE SEQUENCE</scope>
    <source>
        <strain evidence="3">ARSEF 373</strain>
    </source>
</reference>
<accession>A0AAV2YSM3</accession>
<reference evidence="3" key="1">
    <citation type="submission" date="2022-11" db="EMBL/GenBank/DDBJ databases">
        <authorList>
            <person name="Morgan W.R."/>
            <person name="Tartar A."/>
        </authorList>
    </citation>
    <scope>NUCLEOTIDE SEQUENCE</scope>
    <source>
        <strain evidence="3">ARSEF 373</strain>
    </source>
</reference>
<dbReference type="PANTHER" id="PTHR34876:SF4">
    <property type="entry name" value="1,4-BETA-D-GLUCAN CELLOBIOHYDROLASE C-RELATED"/>
    <property type="match status" value="1"/>
</dbReference>
<evidence type="ECO:0000313" key="4">
    <source>
        <dbReference type="Proteomes" id="UP001146120"/>
    </source>
</evidence>
<keyword evidence="4" id="KW-1185">Reference proteome</keyword>
<dbReference type="PANTHER" id="PTHR34876">
    <property type="match status" value="1"/>
</dbReference>
<feature type="binding site" evidence="2">
    <location>
        <position position="147"/>
    </location>
    <ligand>
        <name>substrate</name>
    </ligand>
</feature>
<gene>
    <name evidence="3" type="ORF">N0F65_012591</name>
</gene>
<dbReference type="InterPro" id="IPR036434">
    <property type="entry name" value="Beta_cellobiohydrolase_sf"/>
</dbReference>
<name>A0AAV2YSM3_9STRA</name>
<evidence type="ECO:0000313" key="3">
    <source>
        <dbReference type="EMBL" id="DAZ96229.1"/>
    </source>
</evidence>
<feature type="binding site" evidence="2">
    <location>
        <position position="187"/>
    </location>
    <ligand>
        <name>substrate</name>
    </ligand>
</feature>
<organism evidence="3 4">
    <name type="scientific">Lagenidium giganteum</name>
    <dbReference type="NCBI Taxonomy" id="4803"/>
    <lineage>
        <taxon>Eukaryota</taxon>
        <taxon>Sar</taxon>
        <taxon>Stramenopiles</taxon>
        <taxon>Oomycota</taxon>
        <taxon>Peronosporomycetes</taxon>
        <taxon>Pythiales</taxon>
        <taxon>Pythiaceae</taxon>
    </lineage>
</organism>
<feature type="active site" description="Proton acceptor" evidence="1">
    <location>
        <position position="221"/>
    </location>
</feature>
<proteinExistence type="predicted"/>
<dbReference type="InterPro" id="IPR016288">
    <property type="entry name" value="Beta_cellobiohydrolase"/>
</dbReference>
<comment type="caution">
    <text evidence="3">The sequence shown here is derived from an EMBL/GenBank/DDBJ whole genome shotgun (WGS) entry which is preliminary data.</text>
</comment>
<dbReference type="SUPFAM" id="SSF51989">
    <property type="entry name" value="Glycosyl hydrolases family 6, cellulases"/>
    <property type="match status" value="1"/>
</dbReference>
<feature type="binding site" evidence="2">
    <location>
        <position position="10"/>
    </location>
    <ligand>
        <name>substrate</name>
    </ligand>
</feature>
<evidence type="ECO:0000256" key="1">
    <source>
        <dbReference type="PIRSR" id="PIRSR001100-1"/>
    </source>
</evidence>
<evidence type="ECO:0000256" key="2">
    <source>
        <dbReference type="PIRSR" id="PIRSR001100-2"/>
    </source>
</evidence>
<feature type="binding site" evidence="2">
    <location>
        <position position="215"/>
    </location>
    <ligand>
        <name>substrate</name>
    </ligand>
</feature>
<dbReference type="Gene3D" id="3.20.20.40">
    <property type="entry name" value="1, 4-beta cellobiohydrolase"/>
    <property type="match status" value="1"/>
</dbReference>
<protein>
    <recommendedName>
        <fullName evidence="5">Glucanase</fullName>
    </recommendedName>
</protein>
<dbReference type="PIRSF" id="PIRSF001100">
    <property type="entry name" value="Beta_cellobiohydrolase"/>
    <property type="match status" value="1"/>
</dbReference>
<dbReference type="GO" id="GO:0004553">
    <property type="term" value="F:hydrolase activity, hydrolyzing O-glycosyl compounds"/>
    <property type="evidence" value="ECO:0007669"/>
    <property type="project" value="InterPro"/>
</dbReference>
<sequence length="258" mass="28569">MIESEGVVTWYSDNKSKSEMMPALERMVKTCSKEERIAIAVYGIPNKDCDAKLSDAGRNKNMDDYKTFIQELKDVIKDRNVLYVLEPDAIGLMPKGGCGSSNGYLEYLQYAATALSENANAQIYLDVGYWIVGANGKVKGIVLNTSNYRQTKEMSEVCAAFKKDLGKDLKCVVDTSRNGNGAPGDEWCNAKNTAIGQPPSKPSGFDNVAYNLYVKPPGESDGECTNRNETAGQFFKEHFTQLWNNGYFVKEKGAKKLE</sequence>
<dbReference type="GO" id="GO:0030245">
    <property type="term" value="P:cellulose catabolic process"/>
    <property type="evidence" value="ECO:0007669"/>
    <property type="project" value="InterPro"/>
</dbReference>
<feature type="binding site" evidence="2">
    <location>
        <position position="219"/>
    </location>
    <ligand>
        <name>substrate</name>
    </ligand>
</feature>